<dbReference type="SUPFAM" id="SSF159468">
    <property type="entry name" value="AtpF-like"/>
    <property type="match status" value="1"/>
</dbReference>
<keyword evidence="2" id="KW-0813">Transport</keyword>
<reference evidence="4 5" key="1">
    <citation type="journal article" date="2019" name="Emerg. Microbes Infect.">
        <title>Comprehensive subspecies identification of 175 nontuberculous mycobacteria species based on 7547 genomic profiles.</title>
        <authorList>
            <person name="Matsumoto Y."/>
            <person name="Kinjo T."/>
            <person name="Motooka D."/>
            <person name="Nabeya D."/>
            <person name="Jung N."/>
            <person name="Uechi K."/>
            <person name="Horii T."/>
            <person name="Iida T."/>
            <person name="Fujita J."/>
            <person name="Nakamura S."/>
        </authorList>
    </citation>
    <scope>NUCLEOTIDE SEQUENCE [LARGE SCALE GENOMIC DNA]</scope>
    <source>
        <strain evidence="4 5">JCM 15296</strain>
    </source>
</reference>
<dbReference type="InterPro" id="IPR008218">
    <property type="entry name" value="ATPase_V1-cplx_f_g_su"/>
</dbReference>
<dbReference type="RefSeq" id="WP_138230805.1">
    <property type="nucleotide sequence ID" value="NZ_AP022577.1"/>
</dbReference>
<accession>A0ABM7I7U2</accession>
<keyword evidence="5" id="KW-1185">Reference proteome</keyword>
<sequence>MTGGTVAVIGEQAQVRGYALAGAAVIAAEGMDAVQRAWESLDDQTTLVIVTQKAAAHLAHELTAEWPLTVVMSP</sequence>
<evidence type="ECO:0000313" key="5">
    <source>
        <dbReference type="Proteomes" id="UP000465609"/>
    </source>
</evidence>
<organism evidence="4 5">
    <name type="scientific">Mycolicibacterium aubagnense</name>
    <dbReference type="NCBI Taxonomy" id="319707"/>
    <lineage>
        <taxon>Bacteria</taxon>
        <taxon>Bacillati</taxon>
        <taxon>Actinomycetota</taxon>
        <taxon>Actinomycetes</taxon>
        <taxon>Mycobacteriales</taxon>
        <taxon>Mycobacteriaceae</taxon>
        <taxon>Mycolicibacterium</taxon>
    </lineage>
</organism>
<evidence type="ECO:0000256" key="2">
    <source>
        <dbReference type="ARBA" id="ARBA00022448"/>
    </source>
</evidence>
<name>A0ABM7I7U2_9MYCO</name>
<proteinExistence type="inferred from homology"/>
<evidence type="ECO:0000256" key="1">
    <source>
        <dbReference type="ARBA" id="ARBA00010148"/>
    </source>
</evidence>
<dbReference type="EMBL" id="AP022577">
    <property type="protein sequence ID" value="BBX82644.1"/>
    <property type="molecule type" value="Genomic_DNA"/>
</dbReference>
<protein>
    <submittedName>
        <fullName evidence="4">Uncharacterized protein</fullName>
    </submittedName>
</protein>
<dbReference type="Gene3D" id="3.40.50.10580">
    <property type="entry name" value="ATPase, V1 complex, subunit F"/>
    <property type="match status" value="1"/>
</dbReference>
<comment type="similarity">
    <text evidence="1">Belongs to the V-ATPase F subunit family.</text>
</comment>
<keyword evidence="3" id="KW-0406">Ion transport</keyword>
<dbReference type="Proteomes" id="UP000465609">
    <property type="component" value="Chromosome"/>
</dbReference>
<dbReference type="InterPro" id="IPR036906">
    <property type="entry name" value="ATPase_V1_fsu_sf"/>
</dbReference>
<dbReference type="Pfam" id="PF01990">
    <property type="entry name" value="ATP-synt_F"/>
    <property type="match status" value="1"/>
</dbReference>
<gene>
    <name evidence="4" type="ORF">MAUB_05170</name>
</gene>
<evidence type="ECO:0000313" key="4">
    <source>
        <dbReference type="EMBL" id="BBX82644.1"/>
    </source>
</evidence>
<evidence type="ECO:0000256" key="3">
    <source>
        <dbReference type="ARBA" id="ARBA00023065"/>
    </source>
</evidence>